<dbReference type="Gene3D" id="1.10.10.10">
    <property type="entry name" value="Winged helix-like DNA-binding domain superfamily/Winged helix DNA-binding domain"/>
    <property type="match status" value="1"/>
</dbReference>
<dbReference type="PROSITE" id="PS51197">
    <property type="entry name" value="HTH_RRF2_2"/>
    <property type="match status" value="1"/>
</dbReference>
<dbReference type="EMBL" id="JASUZV010000004">
    <property type="protein sequence ID" value="MDL5043294.1"/>
    <property type="molecule type" value="Genomic_DNA"/>
</dbReference>
<organism evidence="1 2">
    <name type="scientific">Streptococcus raffinosi</name>
    <dbReference type="NCBI Taxonomy" id="3053355"/>
    <lineage>
        <taxon>Bacteria</taxon>
        <taxon>Bacillati</taxon>
        <taxon>Bacillota</taxon>
        <taxon>Bacilli</taxon>
        <taxon>Lactobacillales</taxon>
        <taxon>Streptococcaceae</taxon>
        <taxon>Streptococcus</taxon>
    </lineage>
</organism>
<evidence type="ECO:0000313" key="2">
    <source>
        <dbReference type="Proteomes" id="UP001529255"/>
    </source>
</evidence>
<comment type="caution">
    <text evidence="1">The sequence shown here is derived from an EMBL/GenBank/DDBJ whole genome shotgun (WGS) entry which is preliminary data.</text>
</comment>
<gene>
    <name evidence="1" type="ORF">QRD39_04115</name>
</gene>
<proteinExistence type="predicted"/>
<dbReference type="Pfam" id="PF02082">
    <property type="entry name" value="Rrf2"/>
    <property type="match status" value="1"/>
</dbReference>
<accession>A0ABT7LRM1</accession>
<dbReference type="RefSeq" id="WP_285955764.1">
    <property type="nucleotide sequence ID" value="NZ_JASUZV010000004.1"/>
</dbReference>
<evidence type="ECO:0000313" key="1">
    <source>
        <dbReference type="EMBL" id="MDL5043294.1"/>
    </source>
</evidence>
<sequence length="145" mass="16260">MSYSAAFSQAVEIVLYLSIKQKEDKLKYLSIQVISEKLEIPIPSVKRLVSLLKKEGIISSKTGIAGGLSIQKDVETITLFDIFQSIEGSKKPLFNFYDSFDLSQFENSSDVELYLNNFQEILANAESAMVKELKSCTISDLLYKA</sequence>
<dbReference type="SUPFAM" id="SSF46785">
    <property type="entry name" value="Winged helix' DNA-binding domain"/>
    <property type="match status" value="1"/>
</dbReference>
<protein>
    <submittedName>
        <fullName evidence="1">Rrf2 family transcriptional regulator</fullName>
    </submittedName>
</protein>
<dbReference type="InterPro" id="IPR036388">
    <property type="entry name" value="WH-like_DNA-bd_sf"/>
</dbReference>
<dbReference type="PANTHER" id="PTHR33221:SF15">
    <property type="entry name" value="HTH-TYPE TRANSCRIPTIONAL REGULATOR YWGB-RELATED"/>
    <property type="match status" value="1"/>
</dbReference>
<keyword evidence="2" id="KW-1185">Reference proteome</keyword>
<dbReference type="PANTHER" id="PTHR33221">
    <property type="entry name" value="WINGED HELIX-TURN-HELIX TRANSCRIPTIONAL REGULATOR, RRF2 FAMILY"/>
    <property type="match status" value="1"/>
</dbReference>
<dbReference type="InterPro" id="IPR000944">
    <property type="entry name" value="Tscrpt_reg_Rrf2"/>
</dbReference>
<name>A0ABT7LRM1_9STRE</name>
<reference evidence="1 2" key="1">
    <citation type="submission" date="2023-06" db="EMBL/GenBank/DDBJ databases">
        <title>A potential novel species of Streptococcus isolated from human milk sample.</title>
        <authorList>
            <person name="Nguyen H.V."/>
            <person name="Trinh A.T.V."/>
            <person name="Hoang A.T.L."/>
            <person name="Bui L.N.H."/>
            <person name="Tran Q.T.L."/>
            <person name="Trinh T."/>
        </authorList>
    </citation>
    <scope>NUCLEOTIDE SEQUENCE [LARGE SCALE GENOMIC DNA]</scope>
    <source>
        <strain evidence="1 2">VTCC 12812</strain>
    </source>
</reference>
<dbReference type="Proteomes" id="UP001529255">
    <property type="component" value="Unassembled WGS sequence"/>
</dbReference>
<dbReference type="InterPro" id="IPR036390">
    <property type="entry name" value="WH_DNA-bd_sf"/>
</dbReference>